<evidence type="ECO:0000256" key="1">
    <source>
        <dbReference type="ARBA" id="ARBA00004429"/>
    </source>
</evidence>
<feature type="transmembrane region" description="Helical" evidence="7">
    <location>
        <begin position="271"/>
        <end position="292"/>
    </location>
</feature>
<evidence type="ECO:0000313" key="10">
    <source>
        <dbReference type="Proteomes" id="UP000427906"/>
    </source>
</evidence>
<sequence length="427" mass="45524">MISVTMFSILVGLLLIGLPVAMVLGLVSTGWILWAGSSLQMVASRMYAGIDTFVLMAIPFFCLAGEIMNRCGITDRLIQFVNYLIGRVRGGLAQANIYSSLLFAGITGAAVADVSALGSVFIPAMEKQGYTRKFAAMITAASSIIGPIIPPSIIVVVYGAVTGVSVGAIFAATMIPGIIVGLSMSGFVAILAKKKNFPKFEEKFELRAFCLCLKDSVLALIMPLIIVGGIFSGVFTPTEAAAVAVFYALVIGTVFYRTVSLRSIYESVYSAMRTSAMLFFIIGFANILGWIISRVHLPEQIAAFMLSLSNDPKLLMLLVVVLLIFVGTWLETSASCIILAPILAPVMVQIGIHPVHFAVVMVVALNIGLITPPLGVALFAAVGVGKVSFEAVVSELWPFLILDMAVLLLLVFIPELSLAIPRMLGFI</sequence>
<feature type="transmembrane region" description="Helical" evidence="7">
    <location>
        <begin position="213"/>
        <end position="234"/>
    </location>
</feature>
<feature type="transmembrane region" description="Helical" evidence="7">
    <location>
        <begin position="167"/>
        <end position="192"/>
    </location>
</feature>
<feature type="transmembrane region" description="Helical" evidence="7">
    <location>
        <begin position="6"/>
        <end position="34"/>
    </location>
</feature>
<evidence type="ECO:0000256" key="5">
    <source>
        <dbReference type="ARBA" id="ARBA00022989"/>
    </source>
</evidence>
<feature type="transmembrane region" description="Helical" evidence="7">
    <location>
        <begin position="46"/>
        <end position="67"/>
    </location>
</feature>
<dbReference type="Proteomes" id="UP000427906">
    <property type="component" value="Chromosome"/>
</dbReference>
<dbReference type="Pfam" id="PF06808">
    <property type="entry name" value="DctM"/>
    <property type="match status" value="1"/>
</dbReference>
<organism evidence="9 10">
    <name type="scientific">Desulfosarcina alkanivorans</name>
    <dbReference type="NCBI Taxonomy" id="571177"/>
    <lineage>
        <taxon>Bacteria</taxon>
        <taxon>Pseudomonadati</taxon>
        <taxon>Thermodesulfobacteriota</taxon>
        <taxon>Desulfobacteria</taxon>
        <taxon>Desulfobacterales</taxon>
        <taxon>Desulfosarcinaceae</taxon>
        <taxon>Desulfosarcina</taxon>
    </lineage>
</organism>
<reference evidence="9 10" key="1">
    <citation type="submission" date="2019-11" db="EMBL/GenBank/DDBJ databases">
        <title>Comparative genomics of hydrocarbon-degrading Desulfosarcina strains.</title>
        <authorList>
            <person name="Watanabe M."/>
            <person name="Kojima H."/>
            <person name="Fukui M."/>
        </authorList>
    </citation>
    <scope>NUCLEOTIDE SEQUENCE [LARGE SCALE GENOMIC DNA]</scope>
    <source>
        <strain evidence="9 10">PL12</strain>
    </source>
</reference>
<dbReference type="KEGG" id="dalk:DSCA_29930"/>
<name>A0A5K7YKK9_9BACT</name>
<feature type="transmembrane region" description="Helical" evidence="7">
    <location>
        <begin position="355"/>
        <end position="384"/>
    </location>
</feature>
<accession>A0A5K7YKK9</accession>
<keyword evidence="10" id="KW-1185">Reference proteome</keyword>
<dbReference type="RefSeq" id="WP_155317144.1">
    <property type="nucleotide sequence ID" value="NZ_AP021874.1"/>
</dbReference>
<feature type="transmembrane region" description="Helical" evidence="7">
    <location>
        <begin position="396"/>
        <end position="413"/>
    </location>
</feature>
<dbReference type="NCBIfam" id="TIGR00786">
    <property type="entry name" value="dctM"/>
    <property type="match status" value="1"/>
</dbReference>
<dbReference type="EMBL" id="AP021874">
    <property type="protein sequence ID" value="BBO69063.1"/>
    <property type="molecule type" value="Genomic_DNA"/>
</dbReference>
<feature type="transmembrane region" description="Helical" evidence="7">
    <location>
        <begin position="314"/>
        <end position="343"/>
    </location>
</feature>
<keyword evidence="4 7" id="KW-0812">Transmembrane</keyword>
<keyword evidence="5 7" id="KW-1133">Transmembrane helix</keyword>
<evidence type="ECO:0000256" key="3">
    <source>
        <dbReference type="ARBA" id="ARBA00022519"/>
    </source>
</evidence>
<evidence type="ECO:0000256" key="7">
    <source>
        <dbReference type="SAM" id="Phobius"/>
    </source>
</evidence>
<evidence type="ECO:0000256" key="2">
    <source>
        <dbReference type="ARBA" id="ARBA00022475"/>
    </source>
</evidence>
<comment type="subcellular location">
    <subcellularLocation>
        <location evidence="1">Cell inner membrane</location>
        <topology evidence="1">Multi-pass membrane protein</topology>
    </subcellularLocation>
</comment>
<gene>
    <name evidence="9" type="ORF">DSCA_29930</name>
</gene>
<dbReference type="OrthoDB" id="9790209at2"/>
<dbReference type="AlphaFoldDB" id="A0A5K7YKK9"/>
<keyword evidence="6 7" id="KW-0472">Membrane</keyword>
<dbReference type="InterPro" id="IPR010656">
    <property type="entry name" value="DctM"/>
</dbReference>
<evidence type="ECO:0000256" key="6">
    <source>
        <dbReference type="ARBA" id="ARBA00023136"/>
    </source>
</evidence>
<evidence type="ECO:0000259" key="8">
    <source>
        <dbReference type="Pfam" id="PF06808"/>
    </source>
</evidence>
<feature type="transmembrane region" description="Helical" evidence="7">
    <location>
        <begin position="240"/>
        <end position="259"/>
    </location>
</feature>
<dbReference type="GO" id="GO:0022857">
    <property type="term" value="F:transmembrane transporter activity"/>
    <property type="evidence" value="ECO:0007669"/>
    <property type="project" value="TreeGrafter"/>
</dbReference>
<dbReference type="GO" id="GO:0005886">
    <property type="term" value="C:plasma membrane"/>
    <property type="evidence" value="ECO:0007669"/>
    <property type="project" value="UniProtKB-SubCell"/>
</dbReference>
<feature type="domain" description="TRAP C4-dicarboxylate transport system permease DctM subunit" evidence="8">
    <location>
        <begin position="8"/>
        <end position="416"/>
    </location>
</feature>
<keyword evidence="3" id="KW-0997">Cell inner membrane</keyword>
<evidence type="ECO:0000256" key="4">
    <source>
        <dbReference type="ARBA" id="ARBA00022692"/>
    </source>
</evidence>
<dbReference type="PIRSF" id="PIRSF006066">
    <property type="entry name" value="HI0050"/>
    <property type="match status" value="1"/>
</dbReference>
<dbReference type="PANTHER" id="PTHR33362:SF2">
    <property type="entry name" value="TRAP TRANSPORTER LARGE PERMEASE PROTEIN"/>
    <property type="match status" value="1"/>
</dbReference>
<dbReference type="InterPro" id="IPR004681">
    <property type="entry name" value="TRAP_DctM"/>
</dbReference>
<feature type="transmembrane region" description="Helical" evidence="7">
    <location>
        <begin position="134"/>
        <end position="161"/>
    </location>
</feature>
<proteinExistence type="predicted"/>
<keyword evidence="2" id="KW-1003">Cell membrane</keyword>
<protein>
    <submittedName>
        <fullName evidence="9">C4-dicarboxylate ABC transporter permease</fullName>
    </submittedName>
</protein>
<dbReference type="PANTHER" id="PTHR33362">
    <property type="entry name" value="SIALIC ACID TRAP TRANSPORTER PERMEASE PROTEIN SIAT-RELATED"/>
    <property type="match status" value="1"/>
</dbReference>
<feature type="transmembrane region" description="Helical" evidence="7">
    <location>
        <begin position="97"/>
        <end position="122"/>
    </location>
</feature>
<evidence type="ECO:0000313" key="9">
    <source>
        <dbReference type="EMBL" id="BBO69063.1"/>
    </source>
</evidence>